<organism evidence="1 2">
    <name type="scientific">Lentinus tigrinus ALCF2SS1-6</name>
    <dbReference type="NCBI Taxonomy" id="1328759"/>
    <lineage>
        <taxon>Eukaryota</taxon>
        <taxon>Fungi</taxon>
        <taxon>Dikarya</taxon>
        <taxon>Basidiomycota</taxon>
        <taxon>Agaricomycotina</taxon>
        <taxon>Agaricomycetes</taxon>
        <taxon>Polyporales</taxon>
        <taxon>Polyporaceae</taxon>
        <taxon>Lentinus</taxon>
    </lineage>
</organism>
<dbReference type="EMBL" id="ML122284">
    <property type="protein sequence ID" value="RPD56896.1"/>
    <property type="molecule type" value="Genomic_DNA"/>
</dbReference>
<gene>
    <name evidence="1" type="ORF">L227DRAFT_240875</name>
</gene>
<proteinExistence type="predicted"/>
<evidence type="ECO:0000313" key="2">
    <source>
        <dbReference type="Proteomes" id="UP000313359"/>
    </source>
</evidence>
<accession>A0A5C2S0H2</accession>
<protein>
    <submittedName>
        <fullName evidence="1">Uncharacterized protein</fullName>
    </submittedName>
</protein>
<name>A0A5C2S0H2_9APHY</name>
<dbReference type="AlphaFoldDB" id="A0A5C2S0H2"/>
<sequence>MYVDTAVPSLQTEMPPYRRQLLWVKNKSLARPSIHSAGPLLPHQERVRGPVPHQDVITYSHTPLMQRFNPGLLLHVVADFLDPSPLNQQATRFRIKDSTLQPSFSHRASPSWRRCRLCSTVCFCTQPAWEWTALVAQAPSVQLVPQSRIGIFCDIMSAGPSGAQARSYLSASRPDAPKL</sequence>
<dbReference type="Proteomes" id="UP000313359">
    <property type="component" value="Unassembled WGS sequence"/>
</dbReference>
<evidence type="ECO:0000313" key="1">
    <source>
        <dbReference type="EMBL" id="RPD56896.1"/>
    </source>
</evidence>
<keyword evidence="2" id="KW-1185">Reference proteome</keyword>
<reference evidence="1" key="1">
    <citation type="journal article" date="2018" name="Genome Biol. Evol.">
        <title>Genomics and development of Lentinus tigrinus, a white-rot wood-decaying mushroom with dimorphic fruiting bodies.</title>
        <authorList>
            <person name="Wu B."/>
            <person name="Xu Z."/>
            <person name="Knudson A."/>
            <person name="Carlson A."/>
            <person name="Chen N."/>
            <person name="Kovaka S."/>
            <person name="LaButti K."/>
            <person name="Lipzen A."/>
            <person name="Pennachio C."/>
            <person name="Riley R."/>
            <person name="Schakwitz W."/>
            <person name="Umezawa K."/>
            <person name="Ohm R.A."/>
            <person name="Grigoriev I.V."/>
            <person name="Nagy L.G."/>
            <person name="Gibbons J."/>
            <person name="Hibbett D."/>
        </authorList>
    </citation>
    <scope>NUCLEOTIDE SEQUENCE [LARGE SCALE GENOMIC DNA]</scope>
    <source>
        <strain evidence="1">ALCF2SS1-6</strain>
    </source>
</reference>